<sequence>MYVDGVPNGPEAPPETTEKTQFCLYDVLQFLARLSCTGRCRFYHQPFEKEHGVVQRPELDVHPEHRIHPLWASRASSSGDQTNEAIGAPNRSVNVDATWAETLASGRAAEVTPLSADVRNLFHALAFRFGRTLRELETVERPRWEPYLRHRGDGRSVNNAMQASIRMWHATYQALVNQGGARHEARLNWIPTSFAKVIQYADLIKFSELQAAHGGSGGSPRRLSEAEARAIVQQHNRSDSVWDWAHPSIVGEAPQFFHMQRGHWTCKHQRRPLKMEEVKKMSI</sequence>
<keyword evidence="2" id="KW-1185">Reference proteome</keyword>
<evidence type="ECO:0000313" key="1">
    <source>
        <dbReference type="EMBL" id="KAL1900144.1"/>
    </source>
</evidence>
<evidence type="ECO:0008006" key="3">
    <source>
        <dbReference type="Google" id="ProtNLM"/>
    </source>
</evidence>
<dbReference type="EMBL" id="JAWCUI010000010">
    <property type="protein sequence ID" value="KAL1900144.1"/>
    <property type="molecule type" value="Genomic_DNA"/>
</dbReference>
<proteinExistence type="predicted"/>
<evidence type="ECO:0000313" key="2">
    <source>
        <dbReference type="Proteomes" id="UP001583186"/>
    </source>
</evidence>
<comment type="caution">
    <text evidence="1">The sequence shown here is derived from an EMBL/GenBank/DDBJ whole genome shotgun (WGS) entry which is preliminary data.</text>
</comment>
<protein>
    <recommendedName>
        <fullName evidence="3">C3H1-type domain-containing protein</fullName>
    </recommendedName>
</protein>
<dbReference type="Proteomes" id="UP001583186">
    <property type="component" value="Unassembled WGS sequence"/>
</dbReference>
<reference evidence="1 2" key="1">
    <citation type="journal article" date="2024" name="IMA Fungus">
        <title>IMA Genome - F19 : A genome assembly and annotation guide to empower mycologists, including annotated draft genome sequences of Ceratocystis pirilliformis, Diaporthe australafricana, Fusarium ophioides, Paecilomyces lecythidis, and Sporothrix stenoceras.</title>
        <authorList>
            <person name="Aylward J."/>
            <person name="Wilson A.M."/>
            <person name="Visagie C.M."/>
            <person name="Spraker J."/>
            <person name="Barnes I."/>
            <person name="Buitendag C."/>
            <person name="Ceriani C."/>
            <person name="Del Mar Angel L."/>
            <person name="du Plessis D."/>
            <person name="Fuchs T."/>
            <person name="Gasser K."/>
            <person name="Kramer D."/>
            <person name="Li W."/>
            <person name="Munsamy K."/>
            <person name="Piso A."/>
            <person name="Price J.L."/>
            <person name="Sonnekus B."/>
            <person name="Thomas C."/>
            <person name="van der Nest A."/>
            <person name="van Dijk A."/>
            <person name="van Heerden A."/>
            <person name="van Vuuren N."/>
            <person name="Yilmaz N."/>
            <person name="Duong T.A."/>
            <person name="van der Merwe N.A."/>
            <person name="Wingfield M.J."/>
            <person name="Wingfield B.D."/>
        </authorList>
    </citation>
    <scope>NUCLEOTIDE SEQUENCE [LARGE SCALE GENOMIC DNA]</scope>
    <source>
        <strain evidence="1 2">CMW 5346</strain>
    </source>
</reference>
<accession>A0ABR3ZIB8</accession>
<name>A0ABR3ZIB8_9PEZI</name>
<gene>
    <name evidence="1" type="ORF">Sste5346_002454</name>
</gene>
<organism evidence="1 2">
    <name type="scientific">Sporothrix stenoceras</name>
    <dbReference type="NCBI Taxonomy" id="5173"/>
    <lineage>
        <taxon>Eukaryota</taxon>
        <taxon>Fungi</taxon>
        <taxon>Dikarya</taxon>
        <taxon>Ascomycota</taxon>
        <taxon>Pezizomycotina</taxon>
        <taxon>Sordariomycetes</taxon>
        <taxon>Sordariomycetidae</taxon>
        <taxon>Ophiostomatales</taxon>
        <taxon>Ophiostomataceae</taxon>
        <taxon>Sporothrix</taxon>
    </lineage>
</organism>